<dbReference type="GO" id="GO:0004022">
    <property type="term" value="F:alcohol dehydrogenase (NAD+) activity"/>
    <property type="evidence" value="ECO:0007669"/>
    <property type="project" value="UniProtKB-EC"/>
</dbReference>
<dbReference type="PANTHER" id="PTHR43880">
    <property type="entry name" value="ALCOHOL DEHYDROGENASE"/>
    <property type="match status" value="1"/>
</dbReference>
<evidence type="ECO:0000256" key="10">
    <source>
        <dbReference type="SAM" id="MobiDB-lite"/>
    </source>
</evidence>
<dbReference type="GO" id="GO:0005829">
    <property type="term" value="C:cytosol"/>
    <property type="evidence" value="ECO:0007669"/>
    <property type="project" value="TreeGrafter"/>
</dbReference>
<dbReference type="GO" id="GO:0046294">
    <property type="term" value="P:formaldehyde catabolic process"/>
    <property type="evidence" value="ECO:0007669"/>
    <property type="project" value="TreeGrafter"/>
</dbReference>
<evidence type="ECO:0000256" key="7">
    <source>
        <dbReference type="ARBA" id="ARBA00023027"/>
    </source>
</evidence>
<keyword evidence="7" id="KW-0520">NAD</keyword>
<dbReference type="Proteomes" id="UP001206925">
    <property type="component" value="Unassembled WGS sequence"/>
</dbReference>
<reference evidence="11" key="1">
    <citation type="submission" date="2022-06" db="EMBL/GenBank/DDBJ databases">
        <title>Uncovering the hologenomic basis of an extraordinary plant invasion.</title>
        <authorList>
            <person name="Bieker V.C."/>
            <person name="Martin M.D."/>
            <person name="Gilbert T."/>
            <person name="Hodgins K."/>
            <person name="Battlay P."/>
            <person name="Petersen B."/>
            <person name="Wilson J."/>
        </authorList>
    </citation>
    <scope>NUCLEOTIDE SEQUENCE</scope>
    <source>
        <strain evidence="11">AA19_3_7</strain>
        <tissue evidence="11">Leaf</tissue>
    </source>
</reference>
<keyword evidence="6" id="KW-0862">Zinc</keyword>
<comment type="subcellular location">
    <subcellularLocation>
        <location evidence="1">Cytoplasm</location>
    </subcellularLocation>
</comment>
<feature type="region of interest" description="Disordered" evidence="10">
    <location>
        <begin position="1"/>
        <end position="20"/>
    </location>
</feature>
<keyword evidence="12" id="KW-1185">Reference proteome</keyword>
<dbReference type="InterPro" id="IPR036291">
    <property type="entry name" value="NAD(P)-bd_dom_sf"/>
</dbReference>
<proteinExistence type="inferred from homology"/>
<accession>A0AAD5DBE7</accession>
<sequence>MRVRNALNETHNRKKAKLSSDESLRAEVNIGRETIDLDDCFGELKEPRSFGPINIFATSQGVKGKQSNLNNVVRKEQVVRVKEYICKWAYECSIPFHAFEKGSYKSMAEAIAQFDRVKRGLGATLNVENQKRLLGDVFSLGAAGLANHWYMNYLGLSNKFELGNTKKKFGVTKLVNPKYDKKPVQEVIVELTSRRLDRSVECTGHIDARDWDIVLVGFPHKDAMFKTSPMNLLNERTLKHTFFGLEKFIKHEIYNTFDLLLQGEGLRCT</sequence>
<gene>
    <name evidence="11" type="ORF">M8C21_000011</name>
</gene>
<dbReference type="EMBL" id="JAMZMK010000954">
    <property type="protein sequence ID" value="KAI7755646.1"/>
    <property type="molecule type" value="Genomic_DNA"/>
</dbReference>
<evidence type="ECO:0000256" key="3">
    <source>
        <dbReference type="ARBA" id="ARBA00013190"/>
    </source>
</evidence>
<feature type="non-terminal residue" evidence="11">
    <location>
        <position position="1"/>
    </location>
</feature>
<keyword evidence="5" id="KW-0479">Metal-binding</keyword>
<evidence type="ECO:0000256" key="1">
    <source>
        <dbReference type="ARBA" id="ARBA00004496"/>
    </source>
</evidence>
<name>A0AAD5DBE7_AMBAR</name>
<evidence type="ECO:0000313" key="11">
    <source>
        <dbReference type="EMBL" id="KAI7755646.1"/>
    </source>
</evidence>
<dbReference type="EC" id="1.1.1.1" evidence="3"/>
<dbReference type="GO" id="GO:0008270">
    <property type="term" value="F:zinc ion binding"/>
    <property type="evidence" value="ECO:0007669"/>
    <property type="project" value="TreeGrafter"/>
</dbReference>
<organism evidence="11 12">
    <name type="scientific">Ambrosia artemisiifolia</name>
    <name type="common">Common ragweed</name>
    <dbReference type="NCBI Taxonomy" id="4212"/>
    <lineage>
        <taxon>Eukaryota</taxon>
        <taxon>Viridiplantae</taxon>
        <taxon>Streptophyta</taxon>
        <taxon>Embryophyta</taxon>
        <taxon>Tracheophyta</taxon>
        <taxon>Spermatophyta</taxon>
        <taxon>Magnoliopsida</taxon>
        <taxon>eudicotyledons</taxon>
        <taxon>Gunneridae</taxon>
        <taxon>Pentapetalae</taxon>
        <taxon>asterids</taxon>
        <taxon>campanulids</taxon>
        <taxon>Asterales</taxon>
        <taxon>Asteraceae</taxon>
        <taxon>Asteroideae</taxon>
        <taxon>Heliantheae alliance</taxon>
        <taxon>Heliantheae</taxon>
        <taxon>Ambrosia</taxon>
    </lineage>
</organism>
<dbReference type="PANTHER" id="PTHR43880:SF40">
    <property type="entry name" value="ALCOHOL DEHYDROGENASE 2"/>
    <property type="match status" value="1"/>
</dbReference>
<dbReference type="Gene3D" id="3.40.50.720">
    <property type="entry name" value="NAD(P)-binding Rossmann-like Domain"/>
    <property type="match status" value="1"/>
</dbReference>
<keyword evidence="4" id="KW-0963">Cytoplasm</keyword>
<dbReference type="AlphaFoldDB" id="A0AAD5DBE7"/>
<comment type="similarity">
    <text evidence="2">Belongs to the zinc-containing alcohol dehydrogenase family.</text>
</comment>
<dbReference type="SUPFAM" id="SSF51735">
    <property type="entry name" value="NAD(P)-binding Rossmann-fold domains"/>
    <property type="match status" value="1"/>
</dbReference>
<evidence type="ECO:0000313" key="12">
    <source>
        <dbReference type="Proteomes" id="UP001206925"/>
    </source>
</evidence>
<evidence type="ECO:0000256" key="4">
    <source>
        <dbReference type="ARBA" id="ARBA00022490"/>
    </source>
</evidence>
<evidence type="ECO:0000256" key="9">
    <source>
        <dbReference type="ARBA" id="ARBA00049243"/>
    </source>
</evidence>
<evidence type="ECO:0000256" key="6">
    <source>
        <dbReference type="ARBA" id="ARBA00022833"/>
    </source>
</evidence>
<protein>
    <recommendedName>
        <fullName evidence="3">alcohol dehydrogenase</fullName>
        <ecNumber evidence="3">1.1.1.1</ecNumber>
    </recommendedName>
</protein>
<comment type="catalytic activity">
    <reaction evidence="9">
        <text>a primary alcohol + NAD(+) = an aldehyde + NADH + H(+)</text>
        <dbReference type="Rhea" id="RHEA:10736"/>
        <dbReference type="ChEBI" id="CHEBI:15378"/>
        <dbReference type="ChEBI" id="CHEBI:15734"/>
        <dbReference type="ChEBI" id="CHEBI:17478"/>
        <dbReference type="ChEBI" id="CHEBI:57540"/>
        <dbReference type="ChEBI" id="CHEBI:57945"/>
        <dbReference type="EC" id="1.1.1.1"/>
    </reaction>
</comment>
<comment type="caution">
    <text evidence="11">The sequence shown here is derived from an EMBL/GenBank/DDBJ whole genome shotgun (WGS) entry which is preliminary data.</text>
</comment>
<evidence type="ECO:0000256" key="5">
    <source>
        <dbReference type="ARBA" id="ARBA00022723"/>
    </source>
</evidence>
<dbReference type="GO" id="GO:0051903">
    <property type="term" value="F:S-(hydroxymethyl)glutathione dehydrogenase [NAD(P)+] activity"/>
    <property type="evidence" value="ECO:0007669"/>
    <property type="project" value="TreeGrafter"/>
</dbReference>
<comment type="catalytic activity">
    <reaction evidence="8">
        <text>a secondary alcohol + NAD(+) = a ketone + NADH + H(+)</text>
        <dbReference type="Rhea" id="RHEA:10740"/>
        <dbReference type="ChEBI" id="CHEBI:15378"/>
        <dbReference type="ChEBI" id="CHEBI:17087"/>
        <dbReference type="ChEBI" id="CHEBI:35681"/>
        <dbReference type="ChEBI" id="CHEBI:57540"/>
        <dbReference type="ChEBI" id="CHEBI:57945"/>
        <dbReference type="EC" id="1.1.1.1"/>
    </reaction>
</comment>
<evidence type="ECO:0000256" key="2">
    <source>
        <dbReference type="ARBA" id="ARBA00008072"/>
    </source>
</evidence>
<evidence type="ECO:0000256" key="8">
    <source>
        <dbReference type="ARBA" id="ARBA00049164"/>
    </source>
</evidence>